<dbReference type="PANTHER" id="PTHR10900:SF77">
    <property type="entry name" value="FI19380P1"/>
    <property type="match status" value="1"/>
</dbReference>
<dbReference type="InterPro" id="IPR036378">
    <property type="entry name" value="FAS1_dom_sf"/>
</dbReference>
<name>A0A4Q2UUB6_9BACT</name>
<dbReference type="SMART" id="SM00554">
    <property type="entry name" value="FAS1"/>
    <property type="match status" value="1"/>
</dbReference>
<feature type="compositionally biased region" description="Low complexity" evidence="1">
    <location>
        <begin position="36"/>
        <end position="51"/>
    </location>
</feature>
<dbReference type="InterPro" id="IPR050904">
    <property type="entry name" value="Adhesion/Biosynth-related"/>
</dbReference>
<dbReference type="FunFam" id="2.30.180.10:FF:000014">
    <property type="entry name" value="Stabilin 1"/>
    <property type="match status" value="1"/>
</dbReference>
<feature type="chain" id="PRO_5020573249" evidence="2">
    <location>
        <begin position="26"/>
        <end position="201"/>
    </location>
</feature>
<protein>
    <submittedName>
        <fullName evidence="4">Fasciclin domain-containing protein</fullName>
    </submittedName>
</protein>
<organism evidence="4 5">
    <name type="scientific">Spirosoma sordidisoli</name>
    <dbReference type="NCBI Taxonomy" id="2502893"/>
    <lineage>
        <taxon>Bacteria</taxon>
        <taxon>Pseudomonadati</taxon>
        <taxon>Bacteroidota</taxon>
        <taxon>Cytophagia</taxon>
        <taxon>Cytophagales</taxon>
        <taxon>Cytophagaceae</taxon>
        <taxon>Spirosoma</taxon>
    </lineage>
</organism>
<feature type="signal peptide" evidence="2">
    <location>
        <begin position="1"/>
        <end position="25"/>
    </location>
</feature>
<evidence type="ECO:0000313" key="5">
    <source>
        <dbReference type="Proteomes" id="UP000290407"/>
    </source>
</evidence>
<evidence type="ECO:0000256" key="2">
    <source>
        <dbReference type="SAM" id="SignalP"/>
    </source>
</evidence>
<evidence type="ECO:0000259" key="3">
    <source>
        <dbReference type="PROSITE" id="PS50213"/>
    </source>
</evidence>
<gene>
    <name evidence="4" type="ORF">EQG79_11450</name>
</gene>
<dbReference type="Pfam" id="PF02469">
    <property type="entry name" value="Fasciclin"/>
    <property type="match status" value="1"/>
</dbReference>
<evidence type="ECO:0000256" key="1">
    <source>
        <dbReference type="SAM" id="MobiDB-lite"/>
    </source>
</evidence>
<dbReference type="AlphaFoldDB" id="A0A4Q2UUB6"/>
<dbReference type="SUPFAM" id="SSF82153">
    <property type="entry name" value="FAS1 domain"/>
    <property type="match status" value="1"/>
</dbReference>
<dbReference type="PANTHER" id="PTHR10900">
    <property type="entry name" value="PERIOSTIN-RELATED"/>
    <property type="match status" value="1"/>
</dbReference>
<dbReference type="RefSeq" id="WP_077923391.1">
    <property type="nucleotide sequence ID" value="NZ_SBLB01000002.1"/>
</dbReference>
<dbReference type="Proteomes" id="UP000290407">
    <property type="component" value="Unassembled WGS sequence"/>
</dbReference>
<comment type="caution">
    <text evidence="4">The sequence shown here is derived from an EMBL/GenBank/DDBJ whole genome shotgun (WGS) entry which is preliminary data.</text>
</comment>
<accession>A0A4Q2UUB6</accession>
<feature type="region of interest" description="Disordered" evidence="1">
    <location>
        <begin position="33"/>
        <end position="55"/>
    </location>
</feature>
<dbReference type="EMBL" id="SBLB01000002">
    <property type="protein sequence ID" value="RYC70459.1"/>
    <property type="molecule type" value="Genomic_DNA"/>
</dbReference>
<feature type="domain" description="FAS1" evidence="3">
    <location>
        <begin position="58"/>
        <end position="195"/>
    </location>
</feature>
<keyword evidence="2" id="KW-0732">Signal</keyword>
<reference evidence="4 5" key="1">
    <citation type="submission" date="2019-01" db="EMBL/GenBank/DDBJ databases">
        <title>Spirosoma flava sp. nov., a propanil-degrading bacterium isolated from herbicide-contaminated soil.</title>
        <authorList>
            <person name="Zhang L."/>
            <person name="Jiang J.-D."/>
        </authorList>
    </citation>
    <scope>NUCLEOTIDE SEQUENCE [LARGE SCALE GENOMIC DNA]</scope>
    <source>
        <strain evidence="4 5">TY50</strain>
    </source>
</reference>
<dbReference type="PROSITE" id="PS50213">
    <property type="entry name" value="FAS1"/>
    <property type="match status" value="1"/>
</dbReference>
<sequence>MTKKTYLGWALALSLFVGSTALVSAQTQNAVGRADSSGTMTTTSTTSEGTMKAGGATGRDLTISAAKSADHTVLFRALRVSGLTEQASGKGPYTVFAPTNEAFSKLPEGSLDALLKPAGKQKLVKLLAYHVVKGKFSAEQLQDGQKLKTVTGGTLTVSKQGDAITITDGQGSVATINQADIEATNGMIHSVDTVLMPAGAK</sequence>
<evidence type="ECO:0000313" key="4">
    <source>
        <dbReference type="EMBL" id="RYC70459.1"/>
    </source>
</evidence>
<dbReference type="InterPro" id="IPR000782">
    <property type="entry name" value="FAS1_domain"/>
</dbReference>
<proteinExistence type="predicted"/>
<dbReference type="Gene3D" id="2.30.180.10">
    <property type="entry name" value="FAS1 domain"/>
    <property type="match status" value="1"/>
</dbReference>
<keyword evidence="5" id="KW-1185">Reference proteome</keyword>